<dbReference type="Pfam" id="PF22807">
    <property type="entry name" value="TrAA12"/>
    <property type="match status" value="1"/>
</dbReference>
<name>A0A2H0LSD5_9BACT</name>
<accession>A0A2H0LSD5</accession>
<feature type="domain" description="Pyrroloquinoline quinone-dependent pyranose dehydrogenase beta-propeller" evidence="1">
    <location>
        <begin position="187"/>
        <end position="319"/>
    </location>
</feature>
<organism evidence="2 3">
    <name type="scientific">Candidatus Abzuiibacterium crystallinum</name>
    <dbReference type="NCBI Taxonomy" id="1974748"/>
    <lineage>
        <taxon>Bacteria</taxon>
        <taxon>Pseudomonadati</taxon>
        <taxon>Candidatus Omnitrophota</taxon>
        <taxon>Candidatus Abzuiibacterium</taxon>
    </lineage>
</organism>
<dbReference type="EMBL" id="PCVY01000015">
    <property type="protein sequence ID" value="PIQ87339.1"/>
    <property type="molecule type" value="Genomic_DNA"/>
</dbReference>
<reference evidence="2 3" key="1">
    <citation type="submission" date="2017-09" db="EMBL/GenBank/DDBJ databases">
        <title>Depth-based differentiation of microbial function through sediment-hosted aquifers and enrichment of novel symbionts in the deep terrestrial subsurface.</title>
        <authorList>
            <person name="Probst A.J."/>
            <person name="Ladd B."/>
            <person name="Jarett J.K."/>
            <person name="Geller-Mcgrath D.E."/>
            <person name="Sieber C.M."/>
            <person name="Emerson J.B."/>
            <person name="Anantharaman K."/>
            <person name="Thomas B.C."/>
            <person name="Malmstrom R."/>
            <person name="Stieglmeier M."/>
            <person name="Klingl A."/>
            <person name="Woyke T."/>
            <person name="Ryan C.M."/>
            <person name="Banfield J.F."/>
        </authorList>
    </citation>
    <scope>NUCLEOTIDE SEQUENCE [LARGE SCALE GENOMIC DNA]</scope>
    <source>
        <strain evidence="2">CG11_big_fil_rev_8_21_14_0_20_45_26</strain>
    </source>
</reference>
<dbReference type="InterPro" id="IPR011041">
    <property type="entry name" value="Quinoprot_gluc/sorb_DH_b-prop"/>
</dbReference>
<dbReference type="SUPFAM" id="SSF50952">
    <property type="entry name" value="Soluble quinoprotein glucose dehydrogenase"/>
    <property type="match status" value="1"/>
</dbReference>
<evidence type="ECO:0000259" key="1">
    <source>
        <dbReference type="Pfam" id="PF22807"/>
    </source>
</evidence>
<dbReference type="Proteomes" id="UP000230859">
    <property type="component" value="Unassembled WGS sequence"/>
</dbReference>
<dbReference type="Gene3D" id="2.120.10.30">
    <property type="entry name" value="TolB, C-terminal domain"/>
    <property type="match status" value="1"/>
</dbReference>
<dbReference type="AlphaFoldDB" id="A0A2H0LSD5"/>
<protein>
    <submittedName>
        <fullName evidence="2">Sorbosone dehydrogenase</fullName>
    </submittedName>
</protein>
<dbReference type="InterPro" id="IPR011042">
    <property type="entry name" value="6-blade_b-propeller_TolB-like"/>
</dbReference>
<comment type="caution">
    <text evidence="2">The sequence shown here is derived from an EMBL/GenBank/DDBJ whole genome shotgun (WGS) entry which is preliminary data.</text>
</comment>
<dbReference type="PANTHER" id="PTHR33546:SF1">
    <property type="entry name" value="LARGE, MULTIFUNCTIONAL SECRETED PROTEIN"/>
    <property type="match status" value="1"/>
</dbReference>
<dbReference type="PANTHER" id="PTHR33546">
    <property type="entry name" value="LARGE, MULTIFUNCTIONAL SECRETED PROTEIN-RELATED"/>
    <property type="match status" value="1"/>
</dbReference>
<dbReference type="InterPro" id="IPR054539">
    <property type="entry name" value="Beta-prop_PDH"/>
</dbReference>
<gene>
    <name evidence="2" type="ORF">COV74_01225</name>
</gene>
<proteinExistence type="predicted"/>
<evidence type="ECO:0000313" key="3">
    <source>
        <dbReference type="Proteomes" id="UP000230859"/>
    </source>
</evidence>
<sequence length="376" mass="42184">MRIRQFLFTLGFTLWIVFPAHLQADLPIERIQLPAGFQISLFSAQVPNARAMTQGKQGTIFVGSMRAGKVYAVRDNDQDGYADQVKVIAENLWMPVGVDFHEGDLYISEVNRISKLVDIEQHLDDPPAPVIVNDTFPSEVHHGWKFIRFGPDGKLYVPVGAPCNVCEKEDARFATIMRMNADGSDLQVFAKGIRNSVGFDWHPGTKELWFTDNGRDWAGDDLPPDELNYAPKSDLHFGFPYCHGGFFLDPEFGTGKKCDAYEAPAMKLGPHVAALGMRFYDRKMFPKDYHGQIFIAEHGSWNRSKKIGYRISLVRLEGSQAVSYETFADGWLQGGQVWGRPADLLVLADGSMLVSDDHAGAIYRITYQNANDTMHT</sequence>
<evidence type="ECO:0000313" key="2">
    <source>
        <dbReference type="EMBL" id="PIQ87339.1"/>
    </source>
</evidence>